<gene>
    <name evidence="2" type="ORF">F2P81_012538</name>
</gene>
<evidence type="ECO:0000313" key="2">
    <source>
        <dbReference type="EMBL" id="KAF0034780.1"/>
    </source>
</evidence>
<evidence type="ECO:0000256" key="1">
    <source>
        <dbReference type="SAM" id="MobiDB-lite"/>
    </source>
</evidence>
<feature type="compositionally biased region" description="Basic and acidic residues" evidence="1">
    <location>
        <begin position="386"/>
        <end position="399"/>
    </location>
</feature>
<feature type="compositionally biased region" description="Polar residues" evidence="1">
    <location>
        <begin position="401"/>
        <end position="411"/>
    </location>
</feature>
<sequence length="468" mass="52727">MSAAHRFEHNSVSSTRIKPTSVAVILDHSNCKLYLCLLSTNPNETDQSYLSVTRSSRSVNNSLASPLVPDAIGSRRSREARSDTTTTRLRRNRGAVFTKEERMVVVSRRGRVDESKSFYISMGSAHTDHSSQAQHKVPPPPSLSYERQKHSPNTQRLPPKKCRPSHLSLSCSAEPSTPSPADDDQVVPIFQRLSVCSSPPQTPDRCSKPLPPIPLQTDISPEQAMDNEVEFFTSSDDSCCLVSDQCRKSSPFRYGVLSRRSFRDCGRINYAYSYYDGPQSQRQPQQHHHTHPPQEVREHNEQRRPEPPEPVVCQRQQDKAQRRLRRSHSGPAGSFNKPSLLRLTYHKRHTQSMDKPEVPPPIPPRTVKTGDYRRWSAEVSSGAYSDEDKPPKVPPREPLSRGSSRTPSPKSLPTYINGVMPPTQSFAPDPNYVSYRGLQRQNSEGSPCILPVMENGEKVSSTHYYLTH</sequence>
<dbReference type="GO" id="GO:0042059">
    <property type="term" value="P:negative regulation of epidermal growth factor receptor signaling pathway"/>
    <property type="evidence" value="ECO:0007669"/>
    <property type="project" value="TreeGrafter"/>
</dbReference>
<evidence type="ECO:0008006" key="4">
    <source>
        <dbReference type="Google" id="ProtNLM"/>
    </source>
</evidence>
<protein>
    <recommendedName>
        <fullName evidence="4">ERBB receptor feedback inhibitor 1</fullName>
    </recommendedName>
</protein>
<feature type="region of interest" description="Disordered" evidence="1">
    <location>
        <begin position="276"/>
        <end position="414"/>
    </location>
</feature>
<accession>A0A6A4SSD6</accession>
<dbReference type="Proteomes" id="UP000438429">
    <property type="component" value="Unassembled WGS sequence"/>
</dbReference>
<feature type="compositionally biased region" description="Basic and acidic residues" evidence="1">
    <location>
        <begin position="292"/>
        <end position="307"/>
    </location>
</feature>
<name>A0A6A4SSD6_SCOMX</name>
<feature type="compositionally biased region" description="Low complexity" evidence="1">
    <location>
        <begin position="54"/>
        <end position="63"/>
    </location>
</feature>
<feature type="region of interest" description="Disordered" evidence="1">
    <location>
        <begin position="124"/>
        <end position="184"/>
    </location>
</feature>
<dbReference type="AlphaFoldDB" id="A0A6A4SSD6"/>
<evidence type="ECO:0000313" key="3">
    <source>
        <dbReference type="Proteomes" id="UP000438429"/>
    </source>
</evidence>
<feature type="region of interest" description="Disordered" evidence="1">
    <location>
        <begin position="54"/>
        <end position="93"/>
    </location>
</feature>
<reference evidence="2 3" key="1">
    <citation type="submission" date="2019-06" db="EMBL/GenBank/DDBJ databases">
        <title>Draft genomes of female and male turbot (Scophthalmus maximus).</title>
        <authorList>
            <person name="Xu H."/>
            <person name="Xu X.-W."/>
            <person name="Shao C."/>
            <person name="Chen S."/>
        </authorList>
    </citation>
    <scope>NUCLEOTIDE SEQUENCE [LARGE SCALE GENOMIC DNA]</scope>
    <source>
        <strain evidence="2">Ysfricsl-2016a</strain>
        <tissue evidence="2">Blood</tissue>
    </source>
</reference>
<dbReference type="PANTHER" id="PTHR14254:SF5">
    <property type="entry name" value="ERBB RECEPTOR FEEDBACK INHIBITOR 1"/>
    <property type="match status" value="1"/>
</dbReference>
<feature type="compositionally biased region" description="Polar residues" evidence="1">
    <location>
        <begin position="167"/>
        <end position="176"/>
    </location>
</feature>
<dbReference type="InterPro" id="IPR052112">
    <property type="entry name" value="EGFR_SigReg_Kinase"/>
</dbReference>
<dbReference type="PANTHER" id="PTHR14254">
    <property type="entry name" value="GENE 33 POLYPEPTIDE"/>
    <property type="match status" value="1"/>
</dbReference>
<dbReference type="GO" id="GO:0045616">
    <property type="term" value="P:regulation of keratinocyte differentiation"/>
    <property type="evidence" value="ECO:0007669"/>
    <property type="project" value="TreeGrafter"/>
</dbReference>
<proteinExistence type="predicted"/>
<organism evidence="2 3">
    <name type="scientific">Scophthalmus maximus</name>
    <name type="common">Turbot</name>
    <name type="synonym">Psetta maxima</name>
    <dbReference type="NCBI Taxonomy" id="52904"/>
    <lineage>
        <taxon>Eukaryota</taxon>
        <taxon>Metazoa</taxon>
        <taxon>Chordata</taxon>
        <taxon>Craniata</taxon>
        <taxon>Vertebrata</taxon>
        <taxon>Euteleostomi</taxon>
        <taxon>Actinopterygii</taxon>
        <taxon>Neopterygii</taxon>
        <taxon>Teleostei</taxon>
        <taxon>Neoteleostei</taxon>
        <taxon>Acanthomorphata</taxon>
        <taxon>Carangaria</taxon>
        <taxon>Pleuronectiformes</taxon>
        <taxon>Pleuronectoidei</taxon>
        <taxon>Scophthalmidae</taxon>
        <taxon>Scophthalmus</taxon>
    </lineage>
</organism>
<dbReference type="EMBL" id="VEVO01000011">
    <property type="protein sequence ID" value="KAF0034780.1"/>
    <property type="molecule type" value="Genomic_DNA"/>
</dbReference>
<comment type="caution">
    <text evidence="2">The sequence shown here is derived from an EMBL/GenBank/DDBJ whole genome shotgun (WGS) entry which is preliminary data.</text>
</comment>